<dbReference type="CDD" id="cd00156">
    <property type="entry name" value="REC"/>
    <property type="match status" value="1"/>
</dbReference>
<feature type="domain" description="Response regulatory" evidence="2">
    <location>
        <begin position="1"/>
        <end position="112"/>
    </location>
</feature>
<evidence type="ECO:0000313" key="3">
    <source>
        <dbReference type="EMBL" id="CDI04020.1"/>
    </source>
</evidence>
<evidence type="ECO:0000256" key="1">
    <source>
        <dbReference type="PROSITE-ProRule" id="PRU00169"/>
    </source>
</evidence>
<proteinExistence type="predicted"/>
<sequence length="194" mass="21169">MEDHDASRKAIELALAAHYQLIMTDRSDGVRALCERERPAAALIDLNLGFSETSGGSGSALIPQLKDQLPVIILTVDATPASLAAATQAGAWLYVVKSPTPFQLRAHVACAIARYQASYTPPESPNAVDLATGWFMATYHLSFSAARQMMKTLASTQRCRLSEIAEQTLERHTVEMTTRELAKRLFYTSDSSPP</sequence>
<gene>
    <name evidence="3" type="ORF">BN873_780001</name>
</gene>
<dbReference type="Proteomes" id="UP000035760">
    <property type="component" value="Unassembled WGS sequence"/>
</dbReference>
<dbReference type="SMART" id="SM00448">
    <property type="entry name" value="REC"/>
    <property type="match status" value="1"/>
</dbReference>
<name>W6MCG2_9GAMM</name>
<dbReference type="SUPFAM" id="SSF52172">
    <property type="entry name" value="CheY-like"/>
    <property type="match status" value="1"/>
</dbReference>
<dbReference type="InterPro" id="IPR011006">
    <property type="entry name" value="CheY-like_superfamily"/>
</dbReference>
<dbReference type="Pfam" id="PF00072">
    <property type="entry name" value="Response_reg"/>
    <property type="match status" value="1"/>
</dbReference>
<comment type="caution">
    <text evidence="3">The sequence shown here is derived from an EMBL/GenBank/DDBJ whole genome shotgun (WGS) entry which is preliminary data.</text>
</comment>
<evidence type="ECO:0000313" key="4">
    <source>
        <dbReference type="Proteomes" id="UP000035760"/>
    </source>
</evidence>
<keyword evidence="4" id="KW-1185">Reference proteome</keyword>
<organism evidence="3 4">
    <name type="scientific">Candidatus Competibacter denitrificans Run_A_D11</name>
    <dbReference type="NCBI Taxonomy" id="1400863"/>
    <lineage>
        <taxon>Bacteria</taxon>
        <taxon>Pseudomonadati</taxon>
        <taxon>Pseudomonadota</taxon>
        <taxon>Gammaproteobacteria</taxon>
        <taxon>Candidatus Competibacteraceae</taxon>
        <taxon>Candidatus Competibacter</taxon>
    </lineage>
</organism>
<accession>W6MCG2</accession>
<feature type="modified residue" description="4-aspartylphosphate" evidence="1">
    <location>
        <position position="45"/>
    </location>
</feature>
<protein>
    <recommendedName>
        <fullName evidence="2">Response regulatory domain-containing protein</fullName>
    </recommendedName>
</protein>
<dbReference type="InterPro" id="IPR001789">
    <property type="entry name" value="Sig_transdc_resp-reg_receiver"/>
</dbReference>
<reference evidence="3" key="1">
    <citation type="submission" date="2013-07" db="EMBL/GenBank/DDBJ databases">
        <authorList>
            <person name="McIlroy S."/>
        </authorList>
    </citation>
    <scope>NUCLEOTIDE SEQUENCE [LARGE SCALE GENOMIC DNA]</scope>
    <source>
        <strain evidence="3">Run_A_D11</strain>
    </source>
</reference>
<evidence type="ECO:0000259" key="2">
    <source>
        <dbReference type="PROSITE" id="PS50110"/>
    </source>
</evidence>
<dbReference type="PROSITE" id="PS50110">
    <property type="entry name" value="RESPONSE_REGULATORY"/>
    <property type="match status" value="1"/>
</dbReference>
<dbReference type="AlphaFoldDB" id="W6MCG2"/>
<keyword evidence="1" id="KW-0597">Phosphoprotein</keyword>
<dbReference type="GO" id="GO:0000160">
    <property type="term" value="P:phosphorelay signal transduction system"/>
    <property type="evidence" value="ECO:0007669"/>
    <property type="project" value="InterPro"/>
</dbReference>
<dbReference type="EMBL" id="CBTJ020000089">
    <property type="protein sequence ID" value="CDI04020.1"/>
    <property type="molecule type" value="Genomic_DNA"/>
</dbReference>
<reference evidence="3" key="2">
    <citation type="submission" date="2014-03" db="EMBL/GenBank/DDBJ databases">
        <title>Candidatus Competibacter-lineage genomes retrieved from metagenomes reveal functional metabolic diversity.</title>
        <authorList>
            <person name="McIlroy S.J."/>
            <person name="Albertsen M."/>
            <person name="Andresen E.K."/>
            <person name="Saunders A.M."/>
            <person name="Kristiansen R."/>
            <person name="Stokholm-Bjerregaard M."/>
            <person name="Nielsen K.L."/>
            <person name="Nielsen P.H."/>
        </authorList>
    </citation>
    <scope>NUCLEOTIDE SEQUENCE</scope>
    <source>
        <strain evidence="3">Run_A_D11</strain>
    </source>
</reference>
<dbReference type="Gene3D" id="3.40.50.2300">
    <property type="match status" value="1"/>
</dbReference>